<feature type="compositionally biased region" description="Polar residues" evidence="2">
    <location>
        <begin position="497"/>
        <end position="515"/>
    </location>
</feature>
<organism evidence="3 4">
    <name type="scientific">Pleurostoma richardsiae</name>
    <dbReference type="NCBI Taxonomy" id="41990"/>
    <lineage>
        <taxon>Eukaryota</taxon>
        <taxon>Fungi</taxon>
        <taxon>Dikarya</taxon>
        <taxon>Ascomycota</taxon>
        <taxon>Pezizomycotina</taxon>
        <taxon>Sordariomycetes</taxon>
        <taxon>Sordariomycetidae</taxon>
        <taxon>Calosphaeriales</taxon>
        <taxon>Pleurostomataceae</taxon>
        <taxon>Pleurostoma</taxon>
    </lineage>
</organism>
<feature type="compositionally biased region" description="Low complexity" evidence="2">
    <location>
        <begin position="382"/>
        <end position="415"/>
    </location>
</feature>
<feature type="region of interest" description="Disordered" evidence="2">
    <location>
        <begin position="1"/>
        <end position="641"/>
    </location>
</feature>
<protein>
    <submittedName>
        <fullName evidence="3">Uncharacterized protein</fullName>
    </submittedName>
</protein>
<reference evidence="3" key="1">
    <citation type="submission" date="2022-07" db="EMBL/GenBank/DDBJ databases">
        <title>Fungi with potential for degradation of polypropylene.</title>
        <authorList>
            <person name="Gostincar C."/>
        </authorList>
    </citation>
    <scope>NUCLEOTIDE SEQUENCE</scope>
    <source>
        <strain evidence="3">EXF-13308</strain>
    </source>
</reference>
<sequence>MWDRFRTAGGPHLKLDRASPLDEKSASSFSAGVPFGYTYQIKGGQPPPRPPREFPEEQFDHAAAPPAAAQPPPRPPGLELPPQRNSHRNTYRSSGFRPTSSIYSQPSPQAPTYGANVHATRYLTGGRDDVSPPSSPEALTPRDEHYRPVSPDISPIDEYEPDRRAMSQLNSSTSRPAGQRQASGDSARTNIPMMRRERRKMSDAALREKNSRDRLRLQAQAQAQEGEGAEVRWDAMTGELTTSEKGRPSQVKPAEYARGLGISGTPTSPPAQKSPTTSFGDRVRRMTKTSKEPVARDTDPAAGAFTSSRPGWRGASGRTTLVDPVYDKPDVAPLRIPRKSSRRAASPPSRPRPSDGVGGLDARLANTPVSPPAAETGRAGGTSTNANTNMNSSTIRKVVPSSSSQQDQAQPSPRSVNLLPSQVAPAGLNNISGNAPIRRKPPPAHAGHKKQGSASSTYSQPDLAAHPALRADGSNNYSNDQSRLHGAGESPWVQPPSRFSVTTYAPSEKSTATPRESNDGFVDRPPMPTPPQQYRDSPGAGGNRPSPNPDSVMDRQRPKLRSGGDDWADREPIKISLGQPWMSTPFSTSASTSRRDTSGDSLPPSPPPHATDPSSRLAHPSRRESTLSVNKTLPAAPPEISASTARDRVALLNAQLQSLANRRTNLTRSIRQMTELMPTDNLLDSAEVVARRDAERRKVEELRVELAECRREEYELGLRLHRAYKRMDRDAEFEPTTLWVRRVTG</sequence>
<dbReference type="PANTHER" id="PTHR42023:SF1">
    <property type="entry name" value="BHLH DOMAIN-CONTAINING PROTEIN"/>
    <property type="match status" value="1"/>
</dbReference>
<feature type="compositionally biased region" description="Basic and acidic residues" evidence="2">
    <location>
        <begin position="13"/>
        <end position="25"/>
    </location>
</feature>
<comment type="caution">
    <text evidence="3">The sequence shown here is derived from an EMBL/GenBank/DDBJ whole genome shotgun (WGS) entry which is preliminary data.</text>
</comment>
<evidence type="ECO:0000256" key="2">
    <source>
        <dbReference type="SAM" id="MobiDB-lite"/>
    </source>
</evidence>
<feature type="compositionally biased region" description="Basic and acidic residues" evidence="2">
    <location>
        <begin position="552"/>
        <end position="573"/>
    </location>
</feature>
<feature type="compositionally biased region" description="Polar residues" evidence="2">
    <location>
        <begin position="167"/>
        <end position="189"/>
    </location>
</feature>
<evidence type="ECO:0000256" key="1">
    <source>
        <dbReference type="SAM" id="Coils"/>
    </source>
</evidence>
<dbReference type="AlphaFoldDB" id="A0AA38RF01"/>
<feature type="compositionally biased region" description="Pro residues" evidence="2">
    <location>
        <begin position="68"/>
        <end position="79"/>
    </location>
</feature>
<feature type="compositionally biased region" description="Basic and acidic residues" evidence="2">
    <location>
        <begin position="281"/>
        <end position="299"/>
    </location>
</feature>
<keyword evidence="1" id="KW-0175">Coiled coil</keyword>
<feature type="compositionally biased region" description="Basic residues" evidence="2">
    <location>
        <begin position="437"/>
        <end position="451"/>
    </location>
</feature>
<dbReference type="EMBL" id="JANBVO010000030">
    <property type="protein sequence ID" value="KAJ9138422.1"/>
    <property type="molecule type" value="Genomic_DNA"/>
</dbReference>
<keyword evidence="4" id="KW-1185">Reference proteome</keyword>
<feature type="compositionally biased region" description="Basic and acidic residues" evidence="2">
    <location>
        <begin position="50"/>
        <end position="60"/>
    </location>
</feature>
<evidence type="ECO:0000313" key="3">
    <source>
        <dbReference type="EMBL" id="KAJ9138422.1"/>
    </source>
</evidence>
<feature type="coiled-coil region" evidence="1">
    <location>
        <begin position="642"/>
        <end position="712"/>
    </location>
</feature>
<dbReference type="Proteomes" id="UP001174694">
    <property type="component" value="Unassembled WGS sequence"/>
</dbReference>
<gene>
    <name evidence="3" type="ORF">NKR23_g8591</name>
</gene>
<accession>A0AA38RF01</accession>
<name>A0AA38RF01_9PEZI</name>
<feature type="compositionally biased region" description="Basic and acidic residues" evidence="2">
    <location>
        <begin position="200"/>
        <end position="216"/>
    </location>
</feature>
<feature type="compositionally biased region" description="Polar residues" evidence="2">
    <location>
        <begin position="91"/>
        <end position="107"/>
    </location>
</feature>
<evidence type="ECO:0000313" key="4">
    <source>
        <dbReference type="Proteomes" id="UP001174694"/>
    </source>
</evidence>
<proteinExistence type="predicted"/>
<dbReference type="PANTHER" id="PTHR42023">
    <property type="entry name" value="BHLH DOMAIN-CONTAINING PROTEIN"/>
    <property type="match status" value="1"/>
</dbReference>
<feature type="compositionally biased region" description="Polar residues" evidence="2">
    <location>
        <begin position="264"/>
        <end position="279"/>
    </location>
</feature>